<accession>A0AAE3A1S0</accession>
<evidence type="ECO:0000256" key="1">
    <source>
        <dbReference type="SAM" id="Coils"/>
    </source>
</evidence>
<proteinExistence type="predicted"/>
<protein>
    <recommendedName>
        <fullName evidence="4">NAD-dependent protein deacetylase, SIR2 family</fullName>
    </recommendedName>
</protein>
<organism evidence="2 3">
    <name type="scientific">Waltera acetigignens</name>
    <dbReference type="NCBI Taxonomy" id="2981769"/>
    <lineage>
        <taxon>Bacteria</taxon>
        <taxon>Bacillati</taxon>
        <taxon>Bacillota</taxon>
        <taxon>Clostridia</taxon>
        <taxon>Lachnospirales</taxon>
        <taxon>Lachnospiraceae</taxon>
        <taxon>Waltera</taxon>
    </lineage>
</organism>
<keyword evidence="3" id="KW-1185">Reference proteome</keyword>
<dbReference type="Proteomes" id="UP001197795">
    <property type="component" value="Unassembled WGS sequence"/>
</dbReference>
<keyword evidence="1" id="KW-0175">Coiled coil</keyword>
<dbReference type="RefSeq" id="WP_227734050.1">
    <property type="nucleotide sequence ID" value="NZ_JAJEPV010000086.1"/>
</dbReference>
<dbReference type="EMBL" id="JAJEPV010000086">
    <property type="protein sequence ID" value="MCC2121422.1"/>
    <property type="molecule type" value="Genomic_DNA"/>
</dbReference>
<dbReference type="AlphaFoldDB" id="A0AAE3A1S0"/>
<name>A0AAE3A1S0_9FIRM</name>
<evidence type="ECO:0000313" key="2">
    <source>
        <dbReference type="EMBL" id="MCC2121422.1"/>
    </source>
</evidence>
<reference evidence="2 3" key="1">
    <citation type="submission" date="2021-10" db="EMBL/GenBank/DDBJ databases">
        <title>Anaerobic single-cell dispensing facilitates the cultivation of human gut bacteria.</title>
        <authorList>
            <person name="Afrizal A."/>
        </authorList>
    </citation>
    <scope>NUCLEOTIDE SEQUENCE [LARGE SCALE GENOMIC DNA]</scope>
    <source>
        <strain evidence="2 3">CLA-AA-H273</strain>
    </source>
</reference>
<comment type="caution">
    <text evidence="2">The sequence shown here is derived from an EMBL/GenBank/DDBJ whole genome shotgun (WGS) entry which is preliminary data.</text>
</comment>
<sequence length="255" mass="30090">MDKQTEEILQKIEEAEYVLVGLGQEFDMEFFLQSREDYRRIREQLQQQNVLWLLPYVEEHFRRQYLLEMEAEIEKGLQKLAEVLEKKSYFVVSSSLNHKLAEVPWKKMLLKKERFVAPCGDWTKKQCPDGCEEGIQTVTEADEEQLQESFKKLQTNGFSVPDLGKCPKCGKKLVLNNVYAGRYDEKGYLKTWTEYQNWLQNTLNHKMVLLEIGEGNRFPTIIRFPFERIALFQQKADLYCIDGEQNPIAWLLSLC</sequence>
<evidence type="ECO:0000313" key="3">
    <source>
        <dbReference type="Proteomes" id="UP001197795"/>
    </source>
</evidence>
<gene>
    <name evidence="2" type="ORF">LKD75_17870</name>
</gene>
<evidence type="ECO:0008006" key="4">
    <source>
        <dbReference type="Google" id="ProtNLM"/>
    </source>
</evidence>
<feature type="coiled-coil region" evidence="1">
    <location>
        <begin position="28"/>
        <end position="86"/>
    </location>
</feature>